<dbReference type="AlphaFoldDB" id="A0A5S5BZL9"/>
<protein>
    <submittedName>
        <fullName evidence="1">Uncharacterized protein</fullName>
    </submittedName>
</protein>
<evidence type="ECO:0000313" key="2">
    <source>
        <dbReference type="Proteomes" id="UP000324376"/>
    </source>
</evidence>
<comment type="caution">
    <text evidence="1">The sequence shown here is derived from an EMBL/GenBank/DDBJ whole genome shotgun (WGS) entry which is preliminary data.</text>
</comment>
<reference evidence="1 2" key="1">
    <citation type="submission" date="2019-07" db="EMBL/GenBank/DDBJ databases">
        <title>Genomic Encyclopedia of Archaeal and Bacterial Type Strains, Phase II (KMG-II): from individual species to whole genera.</title>
        <authorList>
            <person name="Goeker M."/>
        </authorList>
    </citation>
    <scope>NUCLEOTIDE SEQUENCE [LARGE SCALE GENOMIC DNA]</scope>
    <source>
        <strain evidence="1 2">DSM 17527</strain>
    </source>
</reference>
<name>A0A5S5BZL9_9FLAO</name>
<gene>
    <name evidence="1" type="ORF">BD809_10866</name>
</gene>
<dbReference type="Proteomes" id="UP000324376">
    <property type="component" value="Unassembled WGS sequence"/>
</dbReference>
<dbReference type="EMBL" id="VNHU01000008">
    <property type="protein sequence ID" value="TYP71656.1"/>
    <property type="molecule type" value="Genomic_DNA"/>
</dbReference>
<proteinExistence type="predicted"/>
<sequence>MRVPENPIKTALFHKKTVISLSVFNVFDLDNKILL</sequence>
<evidence type="ECO:0000313" key="1">
    <source>
        <dbReference type="EMBL" id="TYP71656.1"/>
    </source>
</evidence>
<accession>A0A5S5BZL9</accession>
<organism evidence="1 2">
    <name type="scientific">Aquimarina intermedia</name>
    <dbReference type="NCBI Taxonomy" id="350814"/>
    <lineage>
        <taxon>Bacteria</taxon>
        <taxon>Pseudomonadati</taxon>
        <taxon>Bacteroidota</taxon>
        <taxon>Flavobacteriia</taxon>
        <taxon>Flavobacteriales</taxon>
        <taxon>Flavobacteriaceae</taxon>
        <taxon>Aquimarina</taxon>
    </lineage>
</organism>
<keyword evidence="2" id="KW-1185">Reference proteome</keyword>